<gene>
    <name evidence="1" type="ORF">Sylvanvirus42_6</name>
</gene>
<organism evidence="1">
    <name type="scientific">Sylvanvirus sp</name>
    <dbReference type="NCBI Taxonomy" id="2487774"/>
    <lineage>
        <taxon>Viruses</taxon>
    </lineage>
</organism>
<feature type="non-terminal residue" evidence="1">
    <location>
        <position position="29"/>
    </location>
</feature>
<proteinExistence type="predicted"/>
<sequence>MSRRNIISLQNLNSRNKNFNPYCLLEGIT</sequence>
<reference evidence="1" key="1">
    <citation type="submission" date="2018-10" db="EMBL/GenBank/DDBJ databases">
        <title>Hidden diversity of soil giant viruses.</title>
        <authorList>
            <person name="Schulz F."/>
            <person name="Alteio L."/>
            <person name="Goudeau D."/>
            <person name="Ryan E.M."/>
            <person name="Malmstrom R.R."/>
            <person name="Blanchard J."/>
            <person name="Woyke T."/>
        </authorList>
    </citation>
    <scope>NUCLEOTIDE SEQUENCE</scope>
    <source>
        <strain evidence="1">SYV1</strain>
    </source>
</reference>
<accession>A0A3G5AJZ9</accession>
<evidence type="ECO:0000313" key="1">
    <source>
        <dbReference type="EMBL" id="AYV87244.1"/>
    </source>
</evidence>
<dbReference type="EMBL" id="MK072548">
    <property type="protein sequence ID" value="AYV87244.1"/>
    <property type="molecule type" value="Genomic_DNA"/>
</dbReference>
<protein>
    <submittedName>
        <fullName evidence="1">Uncharacterized protein</fullName>
    </submittedName>
</protein>
<name>A0A3G5AJZ9_9VIRU</name>